<dbReference type="Proteomes" id="UP000018467">
    <property type="component" value="Unassembled WGS sequence"/>
</dbReference>
<reference evidence="5" key="1">
    <citation type="submission" date="2013-03" db="EMBL/GenBank/DDBJ databases">
        <authorList>
            <person name="Jeffery W."/>
            <person name="Warren W."/>
            <person name="Wilson R.K."/>
        </authorList>
    </citation>
    <scope>NUCLEOTIDE SEQUENCE</scope>
    <source>
        <strain evidence="5">female</strain>
    </source>
</reference>
<dbReference type="SUPFAM" id="SSF55550">
    <property type="entry name" value="SH2 domain"/>
    <property type="match status" value="1"/>
</dbReference>
<sequence length="63" mass="7183">ITENGQLPLWRNFGPLFFNSDIEGVWSIITREEAEDLLKSGSAGSFLVRVSERIFGYVLSYRT</sequence>
<protein>
    <recommendedName>
        <fullName evidence="3">SH2 domain-containing protein</fullName>
    </recommendedName>
</protein>
<dbReference type="InterPro" id="IPR000980">
    <property type="entry name" value="SH2"/>
</dbReference>
<evidence type="ECO:0000313" key="4">
    <source>
        <dbReference type="Ensembl" id="ENSAMXP00000054313.1"/>
    </source>
</evidence>
<feature type="domain" description="SH2" evidence="3">
    <location>
        <begin position="17"/>
        <end position="63"/>
    </location>
</feature>
<dbReference type="Bgee" id="ENSAMXG00000032656">
    <property type="expression patterns" value="Expressed in pharyngeal gill"/>
</dbReference>
<evidence type="ECO:0000313" key="5">
    <source>
        <dbReference type="Proteomes" id="UP000018467"/>
    </source>
</evidence>
<reference evidence="4" key="3">
    <citation type="submission" date="2025-08" db="UniProtKB">
        <authorList>
            <consortium name="Ensembl"/>
        </authorList>
    </citation>
    <scope>IDENTIFICATION</scope>
</reference>
<reference evidence="4" key="4">
    <citation type="submission" date="2025-09" db="UniProtKB">
        <authorList>
            <consortium name="Ensembl"/>
        </authorList>
    </citation>
    <scope>IDENTIFICATION</scope>
</reference>
<organism evidence="4 5">
    <name type="scientific">Astyanax mexicanus</name>
    <name type="common">Blind cave fish</name>
    <name type="synonym">Astyanax fasciatus mexicanus</name>
    <dbReference type="NCBI Taxonomy" id="7994"/>
    <lineage>
        <taxon>Eukaryota</taxon>
        <taxon>Metazoa</taxon>
        <taxon>Chordata</taxon>
        <taxon>Craniata</taxon>
        <taxon>Vertebrata</taxon>
        <taxon>Euteleostomi</taxon>
        <taxon>Actinopterygii</taxon>
        <taxon>Neopterygii</taxon>
        <taxon>Teleostei</taxon>
        <taxon>Ostariophysi</taxon>
        <taxon>Characiformes</taxon>
        <taxon>Characoidei</taxon>
        <taxon>Acestrorhamphidae</taxon>
        <taxon>Acestrorhamphinae</taxon>
        <taxon>Astyanax</taxon>
    </lineage>
</organism>
<proteinExistence type="predicted"/>
<dbReference type="InterPro" id="IPR036860">
    <property type="entry name" value="SH2_dom_sf"/>
</dbReference>
<dbReference type="PANTHER" id="PTHR14388:SF5">
    <property type="entry name" value="SH2 DOMAIN-CONTAINING PROTEIN 4A"/>
    <property type="match status" value="1"/>
</dbReference>
<reference evidence="5" key="2">
    <citation type="journal article" date="2014" name="Nat. Commun.">
        <title>The cavefish genome reveals candidate genes for eye loss.</title>
        <authorList>
            <person name="McGaugh S.E."/>
            <person name="Gross J.B."/>
            <person name="Aken B."/>
            <person name="Blin M."/>
            <person name="Borowsky R."/>
            <person name="Chalopin D."/>
            <person name="Hinaux H."/>
            <person name="Jeffery W.R."/>
            <person name="Keene A."/>
            <person name="Ma L."/>
            <person name="Minx P."/>
            <person name="Murphy D."/>
            <person name="O'Quin K.E."/>
            <person name="Retaux S."/>
            <person name="Rohner N."/>
            <person name="Searle S.M."/>
            <person name="Stahl B.A."/>
            <person name="Tabin C."/>
            <person name="Volff J.N."/>
            <person name="Yoshizawa M."/>
            <person name="Warren W.C."/>
        </authorList>
    </citation>
    <scope>NUCLEOTIDE SEQUENCE [LARGE SCALE GENOMIC DNA]</scope>
    <source>
        <strain evidence="5">female</strain>
    </source>
</reference>
<accession>A0A3B1KIC3</accession>
<dbReference type="PANTHER" id="PTHR14388">
    <property type="entry name" value="T CELL-SPECIFIC ADAPTER PROTEIN TSAD"/>
    <property type="match status" value="1"/>
</dbReference>
<dbReference type="AlphaFoldDB" id="A0A3B1KIC3"/>
<dbReference type="Gene3D" id="3.30.505.10">
    <property type="entry name" value="SH2 domain"/>
    <property type="match status" value="1"/>
</dbReference>
<keyword evidence="5" id="KW-1185">Reference proteome</keyword>
<evidence type="ECO:0000259" key="3">
    <source>
        <dbReference type="PROSITE" id="PS50001"/>
    </source>
</evidence>
<evidence type="ECO:0000256" key="1">
    <source>
        <dbReference type="ARBA" id="ARBA00022999"/>
    </source>
</evidence>
<dbReference type="Pfam" id="PF00017">
    <property type="entry name" value="SH2"/>
    <property type="match status" value="1"/>
</dbReference>
<dbReference type="PROSITE" id="PS50001">
    <property type="entry name" value="SH2"/>
    <property type="match status" value="1"/>
</dbReference>
<dbReference type="InParanoid" id="A0A3B1KIC3"/>
<dbReference type="GeneTree" id="ENSGT00940000177677"/>
<name>A0A3B1KIC3_ASTMX</name>
<evidence type="ECO:0000256" key="2">
    <source>
        <dbReference type="PROSITE-ProRule" id="PRU00191"/>
    </source>
</evidence>
<dbReference type="Ensembl" id="ENSAMXT00000056331.1">
    <property type="protein sequence ID" value="ENSAMXP00000054313.1"/>
    <property type="gene ID" value="ENSAMXG00000032656.1"/>
</dbReference>
<keyword evidence="1 2" id="KW-0727">SH2 domain</keyword>
<dbReference type="GO" id="GO:0005737">
    <property type="term" value="C:cytoplasm"/>
    <property type="evidence" value="ECO:0007669"/>
    <property type="project" value="TreeGrafter"/>
</dbReference>